<dbReference type="EMBL" id="CM056811">
    <property type="protein sequence ID" value="KAJ8636219.1"/>
    <property type="molecule type" value="Genomic_DNA"/>
</dbReference>
<protein>
    <submittedName>
        <fullName evidence="1">Uncharacterized protein</fullName>
    </submittedName>
</protein>
<evidence type="ECO:0000313" key="1">
    <source>
        <dbReference type="EMBL" id="KAJ8636219.1"/>
    </source>
</evidence>
<reference evidence="1 2" key="1">
    <citation type="journal article" date="2022" name="Hortic Res">
        <title>A haplotype resolved chromosomal level avocado genome allows analysis of novel avocado genes.</title>
        <authorList>
            <person name="Nath O."/>
            <person name="Fletcher S.J."/>
            <person name="Hayward A."/>
            <person name="Shaw L.M."/>
            <person name="Masouleh A.K."/>
            <person name="Furtado A."/>
            <person name="Henry R.J."/>
            <person name="Mitter N."/>
        </authorList>
    </citation>
    <scope>NUCLEOTIDE SEQUENCE [LARGE SCALE GENOMIC DNA]</scope>
    <source>
        <strain evidence="2">cv. Hass</strain>
    </source>
</reference>
<dbReference type="Proteomes" id="UP001234297">
    <property type="component" value="Chromosome 3"/>
</dbReference>
<accession>A0ACC2LRZ6</accession>
<proteinExistence type="predicted"/>
<organism evidence="1 2">
    <name type="scientific">Persea americana</name>
    <name type="common">Avocado</name>
    <dbReference type="NCBI Taxonomy" id="3435"/>
    <lineage>
        <taxon>Eukaryota</taxon>
        <taxon>Viridiplantae</taxon>
        <taxon>Streptophyta</taxon>
        <taxon>Embryophyta</taxon>
        <taxon>Tracheophyta</taxon>
        <taxon>Spermatophyta</taxon>
        <taxon>Magnoliopsida</taxon>
        <taxon>Magnoliidae</taxon>
        <taxon>Laurales</taxon>
        <taxon>Lauraceae</taxon>
        <taxon>Persea</taxon>
    </lineage>
</organism>
<comment type="caution">
    <text evidence="1">The sequence shown here is derived from an EMBL/GenBank/DDBJ whole genome shotgun (WGS) entry which is preliminary data.</text>
</comment>
<name>A0ACC2LRZ6_PERAE</name>
<sequence>MRGSGLLCLLRISLRSSREEDPEDYKLLLSSFAYRRTEKEEHLLCTLLRVGQQRSEKKTAENPDFCCRTTGSSFKFLLQRGSLSPSLLGFCFCLPIWELEYSLVAVSVLGGCLCVCMRSLIVWLN</sequence>
<keyword evidence="2" id="KW-1185">Reference proteome</keyword>
<gene>
    <name evidence="1" type="ORF">MRB53_010486</name>
</gene>
<evidence type="ECO:0000313" key="2">
    <source>
        <dbReference type="Proteomes" id="UP001234297"/>
    </source>
</evidence>